<dbReference type="Proteomes" id="UP000037122">
    <property type="component" value="Unassembled WGS sequence"/>
</dbReference>
<dbReference type="VEuPathDB" id="FungiDB:QG37_04632"/>
<sequence>MRGCLNKAPTTGMFLKNWTMVPKKSPNKERMPTPSTIKPMKECLNKMRVIPPKKKIVGLIFVGLAKKYMVLVGPMIKTTPMTNKMLPIAKRLESKKAKIPRRKKTTPAAVDTTPYSAVRKKMFR</sequence>
<organism evidence="2 3">
    <name type="scientific">Candidozyma auris</name>
    <name type="common">Yeast</name>
    <name type="synonym">Candida auris</name>
    <dbReference type="NCBI Taxonomy" id="498019"/>
    <lineage>
        <taxon>Eukaryota</taxon>
        <taxon>Fungi</taxon>
        <taxon>Dikarya</taxon>
        <taxon>Ascomycota</taxon>
        <taxon>Saccharomycotina</taxon>
        <taxon>Pichiomycetes</taxon>
        <taxon>Metschnikowiaceae</taxon>
        <taxon>Candidozyma</taxon>
    </lineage>
</organism>
<keyword evidence="1" id="KW-0472">Membrane</keyword>
<name>A0A0L0NWZ5_CANAR</name>
<evidence type="ECO:0000313" key="2">
    <source>
        <dbReference type="EMBL" id="KND98727.1"/>
    </source>
</evidence>
<comment type="caution">
    <text evidence="2">The sequence shown here is derived from an EMBL/GenBank/DDBJ whole genome shotgun (WGS) entry which is preliminary data.</text>
</comment>
<feature type="transmembrane region" description="Helical" evidence="1">
    <location>
        <begin position="56"/>
        <end position="76"/>
    </location>
</feature>
<dbReference type="EMBL" id="LGST01000031">
    <property type="protein sequence ID" value="KND98727.1"/>
    <property type="molecule type" value="Genomic_DNA"/>
</dbReference>
<protein>
    <submittedName>
        <fullName evidence="2">Uncharacterized protein</fullName>
    </submittedName>
</protein>
<gene>
    <name evidence="2" type="ORF">QG37_04632</name>
</gene>
<dbReference type="AlphaFoldDB" id="A0A0L0NWZ5"/>
<evidence type="ECO:0000313" key="3">
    <source>
        <dbReference type="Proteomes" id="UP000037122"/>
    </source>
</evidence>
<proteinExistence type="predicted"/>
<evidence type="ECO:0000256" key="1">
    <source>
        <dbReference type="SAM" id="Phobius"/>
    </source>
</evidence>
<keyword evidence="1" id="KW-1133">Transmembrane helix</keyword>
<reference evidence="3" key="1">
    <citation type="journal article" date="2015" name="BMC Genomics">
        <title>Draft genome of a commonly misdiagnosed multidrug resistant pathogen Candida auris.</title>
        <authorList>
            <person name="Chatterjee S."/>
            <person name="Alampalli S.V."/>
            <person name="Nageshan R.K."/>
            <person name="Chettiar S.T."/>
            <person name="Joshi S."/>
            <person name="Tatu U.S."/>
        </authorList>
    </citation>
    <scope>NUCLEOTIDE SEQUENCE [LARGE SCALE GENOMIC DNA]</scope>
    <source>
        <strain evidence="3">6684</strain>
    </source>
</reference>
<accession>A0A0L0NWZ5</accession>
<keyword evidence="1" id="KW-0812">Transmembrane</keyword>